<evidence type="ECO:0000259" key="1">
    <source>
        <dbReference type="Pfam" id="PF03496"/>
    </source>
</evidence>
<dbReference type="EMBL" id="MF547664">
    <property type="protein sequence ID" value="AVX33692.1"/>
    <property type="molecule type" value="Genomic_DNA"/>
</dbReference>
<dbReference type="SUPFAM" id="SSF56399">
    <property type="entry name" value="ADP-ribosylation"/>
    <property type="match status" value="1"/>
</dbReference>
<dbReference type="GO" id="GO:0016740">
    <property type="term" value="F:transferase activity"/>
    <property type="evidence" value="ECO:0007669"/>
    <property type="project" value="UniProtKB-KW"/>
</dbReference>
<dbReference type="Pfam" id="PF03496">
    <property type="entry name" value="ADPrib_exo_Tox"/>
    <property type="match status" value="1"/>
</dbReference>
<keyword evidence="2" id="KW-0808">Transferase</keyword>
<protein>
    <submittedName>
        <fullName evidence="2">ADP-ribosyltransferase exoenzyme</fullName>
    </submittedName>
</protein>
<geneLocation type="plasmid" evidence="2">
    <name>LIBA6289</name>
</geneLocation>
<dbReference type="PROSITE" id="PS51996">
    <property type="entry name" value="TR_MART"/>
    <property type="match status" value="1"/>
</dbReference>
<feature type="domain" description="ADP ribosyltransferase" evidence="1">
    <location>
        <begin position="35"/>
        <end position="198"/>
    </location>
</feature>
<sequence length="234" mass="27901">MLNNFFNERVKRYGYINRILSNKSKYKKFHSVKEADNWGNTYYKSWAEKYLKTIKITKIARTDFLKPIETYCGEGYREINSYLRNVKNRRKDCDYIYHELSHILTMVLSSAPKIPDNIITYRLVDDNFIKKLIINNKKNPYSAIQEKGFLSTSLSTNIVKSSQPYADYENLLKIYVRKNSIGVYVNTITRRKEQELLLYPGGHLALIRYPYINIILNKRIYECELIYPECLYDY</sequence>
<dbReference type="Gene3D" id="3.90.176.10">
    <property type="entry name" value="Toxin ADP-ribosyltransferase, Chain A, domain 1"/>
    <property type="match status" value="1"/>
</dbReference>
<reference evidence="2" key="1">
    <citation type="journal article" date="2018" name="Genome Biol. Evol.">
        <title>Two Groups of Cocirculating, Epidemic Clostridiodes difficile Strains Microdiversify through Different Mechanisms.</title>
        <authorList>
            <person name="Murillo T."/>
            <person name="Ramirez-Vargas G."/>
            <person name="Riedel T."/>
            <person name="Overmann J."/>
            <person name="Andersen J.M."/>
            <person name="Guzman-Verri C."/>
            <person name="Chaves-Olarte E."/>
            <person name="Rodriguez C."/>
        </authorList>
    </citation>
    <scope>NUCLEOTIDE SEQUENCE</scope>
    <source>
        <strain evidence="2">LIBA-6289</strain>
        <plasmid evidence="2">LIBA6289</plasmid>
    </source>
</reference>
<keyword evidence="2" id="KW-0614">Plasmid</keyword>
<name>A0A2R4NC39_CLODI</name>
<accession>A0A2R4NC39</accession>
<dbReference type="RefSeq" id="WP_172692569.1">
    <property type="nucleotide sequence ID" value="NZ_MF547664.1"/>
</dbReference>
<evidence type="ECO:0000313" key="2">
    <source>
        <dbReference type="EMBL" id="AVX33692.1"/>
    </source>
</evidence>
<organism evidence="2">
    <name type="scientific">Clostridioides difficile</name>
    <name type="common">Peptoclostridium difficile</name>
    <dbReference type="NCBI Taxonomy" id="1496"/>
    <lineage>
        <taxon>Bacteria</taxon>
        <taxon>Bacillati</taxon>
        <taxon>Bacillota</taxon>
        <taxon>Clostridia</taxon>
        <taxon>Peptostreptococcales</taxon>
        <taxon>Peptostreptococcaceae</taxon>
        <taxon>Clostridioides</taxon>
    </lineage>
</organism>
<dbReference type="InterPro" id="IPR003540">
    <property type="entry name" value="ADP-ribosyltransferase"/>
</dbReference>
<dbReference type="AlphaFoldDB" id="A0A2R4NC39"/>
<proteinExistence type="predicted"/>
<dbReference type="GO" id="GO:0005576">
    <property type="term" value="C:extracellular region"/>
    <property type="evidence" value="ECO:0007669"/>
    <property type="project" value="InterPro"/>
</dbReference>
<gene>
    <name evidence="2" type="ORF">plasmid_LIBA6289_00006</name>
</gene>